<evidence type="ECO:0008006" key="9">
    <source>
        <dbReference type="Google" id="ProtNLM"/>
    </source>
</evidence>
<evidence type="ECO:0000313" key="7">
    <source>
        <dbReference type="EMBL" id="KOS12352.1"/>
    </source>
</evidence>
<proteinExistence type="inferred from homology"/>
<dbReference type="CDD" id="cd12173">
    <property type="entry name" value="PGDH_4"/>
    <property type="match status" value="1"/>
</dbReference>
<reference evidence="7" key="1">
    <citation type="submission" date="2015-04" db="EMBL/GenBank/DDBJ databases">
        <title>Complete genome sequence of Microbacterium chocolatum SIT 101, a bacterium enantioselectively hydrolyzing mesomeric diesters.</title>
        <authorList>
            <person name="Li X."/>
            <person name="Xu Y."/>
        </authorList>
    </citation>
    <scope>NUCLEOTIDE SEQUENCE [LARGE SCALE GENOMIC DNA]</scope>
    <source>
        <strain evidence="7">SIT 101</strain>
    </source>
</reference>
<dbReference type="InterPro" id="IPR036291">
    <property type="entry name" value="NAD(P)-bd_dom_sf"/>
</dbReference>
<keyword evidence="3" id="KW-0520">NAD</keyword>
<dbReference type="Gene3D" id="3.40.50.720">
    <property type="entry name" value="NAD(P)-binding Rossmann-like Domain"/>
    <property type="match status" value="2"/>
</dbReference>
<feature type="domain" description="D-isomer specific 2-hydroxyacid dehydrogenase catalytic" evidence="5">
    <location>
        <begin position="14"/>
        <end position="298"/>
    </location>
</feature>
<comment type="caution">
    <text evidence="7">The sequence shown here is derived from an EMBL/GenBank/DDBJ whole genome shotgun (WGS) entry which is preliminary data.</text>
</comment>
<dbReference type="AlphaFoldDB" id="A0A0M9VMJ8"/>
<protein>
    <recommendedName>
        <fullName evidence="9">D-3-phosphoglycerate dehydrogenase</fullName>
    </recommendedName>
</protein>
<evidence type="ECO:0000256" key="4">
    <source>
        <dbReference type="RuleBase" id="RU003719"/>
    </source>
</evidence>
<dbReference type="PROSITE" id="PS00671">
    <property type="entry name" value="D_2_HYDROXYACID_DH_3"/>
    <property type="match status" value="1"/>
</dbReference>
<sequence length="302" mass="30779">MLGRHHEVIDLQGSADPRLAEALASAQGLVVRSTPVGADMLALAPGLRVLGRHGAGLDNIDLDAAAARGIRVVNTPRSNTESVAEYVIAVMFSLLKRLDETREALRRGAFLASNGSLPGQVDRLGLVGRELSGLRLGLVGAGAIGQAVARRATGLGMTVAAYDPYVPAEALQALGMVPRTSLDALVAGSDVVSLHVPGSPQNRGLISARELALMPAGAILVNAARGGLVDHEALIQAVRSGALGGAAVDVFDPEPPAAEDPILHTVGIIATPHMAAMTAEALRRMSVDVATAVASGLAADPA</sequence>
<feature type="domain" description="D-isomer specific 2-hydroxyacid dehydrogenase NAD-binding" evidence="6">
    <location>
        <begin position="88"/>
        <end position="275"/>
    </location>
</feature>
<keyword evidence="8" id="KW-1185">Reference proteome</keyword>
<evidence type="ECO:0000256" key="1">
    <source>
        <dbReference type="ARBA" id="ARBA00005854"/>
    </source>
</evidence>
<evidence type="ECO:0000256" key="2">
    <source>
        <dbReference type="ARBA" id="ARBA00023002"/>
    </source>
</evidence>
<gene>
    <name evidence="7" type="ORF">XI38_01180</name>
</gene>
<dbReference type="Pfam" id="PF02826">
    <property type="entry name" value="2-Hacid_dh_C"/>
    <property type="match status" value="1"/>
</dbReference>
<dbReference type="EMBL" id="LAVO01000001">
    <property type="protein sequence ID" value="KOS12352.1"/>
    <property type="molecule type" value="Genomic_DNA"/>
</dbReference>
<dbReference type="PANTHER" id="PTHR43761">
    <property type="entry name" value="D-ISOMER SPECIFIC 2-HYDROXYACID DEHYDROGENASE FAMILY PROTEIN (AFU_ORTHOLOGUE AFUA_1G13630)"/>
    <property type="match status" value="1"/>
</dbReference>
<dbReference type="GO" id="GO:0016616">
    <property type="term" value="F:oxidoreductase activity, acting on the CH-OH group of donors, NAD or NADP as acceptor"/>
    <property type="evidence" value="ECO:0007669"/>
    <property type="project" value="InterPro"/>
</dbReference>
<accession>A0A0M9VMJ8</accession>
<evidence type="ECO:0000256" key="3">
    <source>
        <dbReference type="ARBA" id="ARBA00023027"/>
    </source>
</evidence>
<evidence type="ECO:0000259" key="5">
    <source>
        <dbReference type="Pfam" id="PF00389"/>
    </source>
</evidence>
<dbReference type="InterPro" id="IPR006140">
    <property type="entry name" value="D-isomer_DH_NAD-bd"/>
</dbReference>
<dbReference type="SUPFAM" id="SSF52283">
    <property type="entry name" value="Formate/glycerate dehydrogenase catalytic domain-like"/>
    <property type="match status" value="1"/>
</dbReference>
<evidence type="ECO:0000259" key="6">
    <source>
        <dbReference type="Pfam" id="PF02826"/>
    </source>
</evidence>
<dbReference type="InterPro" id="IPR050418">
    <property type="entry name" value="D-iso_2-hydroxyacid_DH_PdxB"/>
</dbReference>
<dbReference type="Pfam" id="PF00389">
    <property type="entry name" value="2-Hacid_dh"/>
    <property type="match status" value="1"/>
</dbReference>
<dbReference type="InterPro" id="IPR029753">
    <property type="entry name" value="D-isomer_DH_CS"/>
</dbReference>
<dbReference type="GO" id="GO:0051287">
    <property type="term" value="F:NAD binding"/>
    <property type="evidence" value="ECO:0007669"/>
    <property type="project" value="InterPro"/>
</dbReference>
<organism evidence="7 8">
    <name type="scientific">Microbacterium aurantiacum</name>
    <dbReference type="NCBI Taxonomy" id="162393"/>
    <lineage>
        <taxon>Bacteria</taxon>
        <taxon>Bacillati</taxon>
        <taxon>Actinomycetota</taxon>
        <taxon>Actinomycetes</taxon>
        <taxon>Micrococcales</taxon>
        <taxon>Microbacteriaceae</taxon>
        <taxon>Microbacterium</taxon>
    </lineage>
</organism>
<dbReference type="PATRIC" id="fig|84292.3.peg.249"/>
<dbReference type="SUPFAM" id="SSF51735">
    <property type="entry name" value="NAD(P)-binding Rossmann-fold domains"/>
    <property type="match status" value="1"/>
</dbReference>
<dbReference type="InterPro" id="IPR006139">
    <property type="entry name" value="D-isomer_2_OHA_DH_cat_dom"/>
</dbReference>
<dbReference type="PANTHER" id="PTHR43761:SF1">
    <property type="entry name" value="D-ISOMER SPECIFIC 2-HYDROXYACID DEHYDROGENASE CATALYTIC DOMAIN-CONTAINING PROTEIN-RELATED"/>
    <property type="match status" value="1"/>
</dbReference>
<evidence type="ECO:0000313" key="8">
    <source>
        <dbReference type="Proteomes" id="UP000037737"/>
    </source>
</evidence>
<comment type="similarity">
    <text evidence="1 4">Belongs to the D-isomer specific 2-hydroxyacid dehydrogenase family.</text>
</comment>
<keyword evidence="2 4" id="KW-0560">Oxidoreductase</keyword>
<dbReference type="Proteomes" id="UP000037737">
    <property type="component" value="Unassembled WGS sequence"/>
</dbReference>
<name>A0A0M9VMJ8_9MICO</name>
<dbReference type="PROSITE" id="PS00670">
    <property type="entry name" value="D_2_HYDROXYACID_DH_2"/>
    <property type="match status" value="1"/>
</dbReference>